<gene>
    <name evidence="1" type="ORF">Psch_03438</name>
</gene>
<accession>A0A4Y7R7E5</accession>
<organism evidence="1 2">
    <name type="scientific">Pelotomaculum schinkii</name>
    <dbReference type="NCBI Taxonomy" id="78350"/>
    <lineage>
        <taxon>Bacteria</taxon>
        <taxon>Bacillati</taxon>
        <taxon>Bacillota</taxon>
        <taxon>Clostridia</taxon>
        <taxon>Eubacteriales</taxon>
        <taxon>Desulfotomaculaceae</taxon>
        <taxon>Pelotomaculum</taxon>
    </lineage>
</organism>
<reference evidence="1 2" key="1">
    <citation type="journal article" date="2018" name="Environ. Microbiol.">
        <title>Novel energy conservation strategies and behaviour of Pelotomaculum schinkii driving syntrophic propionate catabolism.</title>
        <authorList>
            <person name="Hidalgo-Ahumada C.A.P."/>
            <person name="Nobu M.K."/>
            <person name="Narihiro T."/>
            <person name="Tamaki H."/>
            <person name="Liu W.T."/>
            <person name="Kamagata Y."/>
            <person name="Stams A.J.M."/>
            <person name="Imachi H."/>
            <person name="Sousa D.Z."/>
        </authorList>
    </citation>
    <scope>NUCLEOTIDE SEQUENCE [LARGE SCALE GENOMIC DNA]</scope>
    <source>
        <strain evidence="1 2">HH</strain>
    </source>
</reference>
<protein>
    <submittedName>
        <fullName evidence="1">Uncharacterized protein</fullName>
    </submittedName>
</protein>
<evidence type="ECO:0000313" key="1">
    <source>
        <dbReference type="EMBL" id="TEB04676.1"/>
    </source>
</evidence>
<keyword evidence="2" id="KW-1185">Reference proteome</keyword>
<comment type="caution">
    <text evidence="1">The sequence shown here is derived from an EMBL/GenBank/DDBJ whole genome shotgun (WGS) entry which is preliminary data.</text>
</comment>
<dbReference type="EMBL" id="QFGA01000003">
    <property type="protein sequence ID" value="TEB04676.1"/>
    <property type="molecule type" value="Genomic_DNA"/>
</dbReference>
<name>A0A4Y7R7E5_9FIRM</name>
<proteinExistence type="predicted"/>
<dbReference type="Proteomes" id="UP000298324">
    <property type="component" value="Unassembled WGS sequence"/>
</dbReference>
<sequence length="160" mass="18620">MYAAFADVLINTAVQKDVGGLNLTFVVVASRRLQICKKRSREDGNMPEYREFRCCMCPNINRPQKTQCPTGPMKSEVTPCRFIKIYMDQRGWLYRVMRGFGENNYKARYQKPGKSGWKCITKLEWRKSFDDAQSDLNTMAKKKGWEEYNNGKIKNYTSVG</sequence>
<evidence type="ECO:0000313" key="2">
    <source>
        <dbReference type="Proteomes" id="UP000298324"/>
    </source>
</evidence>
<dbReference type="AlphaFoldDB" id="A0A4Y7R7E5"/>